<feature type="signal peptide" evidence="1">
    <location>
        <begin position="1"/>
        <end position="24"/>
    </location>
</feature>
<keyword evidence="4" id="KW-1185">Reference proteome</keyword>
<evidence type="ECO:0000313" key="4">
    <source>
        <dbReference type="Proteomes" id="UP001269819"/>
    </source>
</evidence>
<dbReference type="RefSeq" id="WP_316972810.1">
    <property type="nucleotide sequence ID" value="NZ_JAWIIJ010000002.1"/>
</dbReference>
<feature type="domain" description="DUF6160" evidence="2">
    <location>
        <begin position="1"/>
        <end position="102"/>
    </location>
</feature>
<accession>A0ABU3VUK7</accession>
<protein>
    <submittedName>
        <fullName evidence="3">DUF6160 family protein</fullName>
    </submittedName>
</protein>
<proteinExistence type="predicted"/>
<organism evidence="3 4">
    <name type="scientific">Marinobacter xestospongiae</name>
    <dbReference type="NCBI Taxonomy" id="994319"/>
    <lineage>
        <taxon>Bacteria</taxon>
        <taxon>Pseudomonadati</taxon>
        <taxon>Pseudomonadota</taxon>
        <taxon>Gammaproteobacteria</taxon>
        <taxon>Pseudomonadales</taxon>
        <taxon>Marinobacteraceae</taxon>
        <taxon>Marinobacter</taxon>
    </lineage>
</organism>
<dbReference type="EMBL" id="JAWIIJ010000002">
    <property type="protein sequence ID" value="MDV2077954.1"/>
    <property type="molecule type" value="Genomic_DNA"/>
</dbReference>
<dbReference type="InterPro" id="IPR046158">
    <property type="entry name" value="DUF6160"/>
</dbReference>
<evidence type="ECO:0000259" key="2">
    <source>
        <dbReference type="Pfam" id="PF19657"/>
    </source>
</evidence>
<evidence type="ECO:0000256" key="1">
    <source>
        <dbReference type="SAM" id="SignalP"/>
    </source>
</evidence>
<keyword evidence="1" id="KW-0732">Signal</keyword>
<feature type="chain" id="PRO_5046040005" evidence="1">
    <location>
        <begin position="25"/>
        <end position="296"/>
    </location>
</feature>
<sequence>MKTFKKLACATAIASATAALPAMGQGLVPLGDTDMSNVTGQAGVTIEMDANVNIDRVAYSQNDGGQGQGALLVDNIRLSGWQNGTDTNGNPTYDNLELKVDIDIAANGDAIIKLANRASADPFKVGLGIDKIGLGTNMSDPVTTTLISNLEVEALVGTTTITATNNNPFAGGGDTGSLVIESSFAVNNLEADVDMVAMKLRDVRVAASGNLDTLKSGGTITDSMLATNTVTIGSGSRLSEADPSNPTNPLALRMSVGDSNLDVWMGDVQIGGKSVGSVAIQGLSMAGTEIAVYGRD</sequence>
<reference evidence="3 4" key="1">
    <citation type="submission" date="2023-10" db="EMBL/GenBank/DDBJ databases">
        <title>Characteristics and mechanism of a salt-tolerant marine origin heterotrophic nitrifying- aerobic denitrifying bacteria Marinobacter xestospongiae HN1.</title>
        <authorList>
            <person name="Qi R."/>
        </authorList>
    </citation>
    <scope>NUCLEOTIDE SEQUENCE [LARGE SCALE GENOMIC DNA]</scope>
    <source>
        <strain evidence="3 4">HN1</strain>
    </source>
</reference>
<dbReference type="Pfam" id="PF19657">
    <property type="entry name" value="DUF6160"/>
    <property type="match status" value="1"/>
</dbReference>
<comment type="caution">
    <text evidence="3">The sequence shown here is derived from an EMBL/GenBank/DDBJ whole genome shotgun (WGS) entry which is preliminary data.</text>
</comment>
<evidence type="ECO:0000313" key="3">
    <source>
        <dbReference type="EMBL" id="MDV2077954.1"/>
    </source>
</evidence>
<dbReference type="Proteomes" id="UP001269819">
    <property type="component" value="Unassembled WGS sequence"/>
</dbReference>
<gene>
    <name evidence="3" type="ORF">RYS15_04635</name>
</gene>
<name>A0ABU3VUK7_9GAMM</name>